<dbReference type="Pfam" id="PF14791">
    <property type="entry name" value="DNA_pol_B_thumb"/>
    <property type="match status" value="1"/>
</dbReference>
<dbReference type="GO" id="GO:0003677">
    <property type="term" value="F:DNA binding"/>
    <property type="evidence" value="ECO:0007669"/>
    <property type="project" value="UniProtKB-UniRule"/>
</dbReference>
<evidence type="ECO:0000256" key="5">
    <source>
        <dbReference type="ARBA" id="ARBA00015018"/>
    </source>
</evidence>
<feature type="domain" description="BRCT" evidence="16">
    <location>
        <begin position="24"/>
        <end position="121"/>
    </location>
</feature>
<dbReference type="SUPFAM" id="SSF81301">
    <property type="entry name" value="Nucleotidyltransferase"/>
    <property type="match status" value="1"/>
</dbReference>
<dbReference type="GeneTree" id="ENSGT00940000158584"/>
<dbReference type="InterPro" id="IPR001726">
    <property type="entry name" value="TdT/Mu"/>
</dbReference>
<reference evidence="17" key="3">
    <citation type="submission" date="2025-09" db="UniProtKB">
        <authorList>
            <consortium name="Ensembl"/>
        </authorList>
    </citation>
    <scope>IDENTIFICATION</scope>
</reference>
<evidence type="ECO:0000256" key="7">
    <source>
        <dbReference type="ARBA" id="ARBA00022679"/>
    </source>
</evidence>
<dbReference type="EC" id="2.7.7.31" evidence="4 14"/>
<dbReference type="InterPro" id="IPR043519">
    <property type="entry name" value="NT_sf"/>
</dbReference>
<feature type="binding site" evidence="15">
    <location>
        <position position="343"/>
    </location>
    <ligand>
        <name>Mg(2+)</name>
        <dbReference type="ChEBI" id="CHEBI:18420"/>
    </ligand>
</feature>
<dbReference type="PROSITE" id="PS00522">
    <property type="entry name" value="DNA_POLYMERASE_X"/>
    <property type="match status" value="1"/>
</dbReference>
<dbReference type="SMART" id="SM00292">
    <property type="entry name" value="BRCT"/>
    <property type="match status" value="1"/>
</dbReference>
<evidence type="ECO:0000256" key="9">
    <source>
        <dbReference type="ARBA" id="ARBA00022723"/>
    </source>
</evidence>
<dbReference type="Pfam" id="PF14792">
    <property type="entry name" value="DNA_pol_B_palm"/>
    <property type="match status" value="1"/>
</dbReference>
<keyword evidence="9 14" id="KW-0479">Metal-binding</keyword>
<dbReference type="PIRSF" id="PIRSF501175">
    <property type="entry name" value="TDT"/>
    <property type="match status" value="1"/>
</dbReference>
<dbReference type="GO" id="GO:0006304">
    <property type="term" value="P:DNA modification"/>
    <property type="evidence" value="ECO:0007669"/>
    <property type="project" value="UniProtKB-KW"/>
</dbReference>
<comment type="subcellular location">
    <subcellularLocation>
        <location evidence="2 14">Nucleus</location>
    </subcellularLocation>
</comment>
<dbReference type="InterPro" id="IPR036420">
    <property type="entry name" value="BRCT_dom_sf"/>
</dbReference>
<keyword evidence="7 14" id="KW-0808">Transferase</keyword>
<evidence type="ECO:0000256" key="11">
    <source>
        <dbReference type="ARBA" id="ARBA00023242"/>
    </source>
</evidence>
<evidence type="ECO:0000313" key="17">
    <source>
        <dbReference type="Ensembl" id="ENSELUP00000086248.1"/>
    </source>
</evidence>
<comment type="catalytic activity">
    <reaction evidence="13 14">
        <text>DNA(n) + a 2'-deoxyribonucleoside 5'-triphosphate = DNA(n+1) + diphosphate</text>
        <dbReference type="Rhea" id="RHEA:22508"/>
        <dbReference type="Rhea" id="RHEA-COMP:17339"/>
        <dbReference type="Rhea" id="RHEA-COMP:17340"/>
        <dbReference type="ChEBI" id="CHEBI:33019"/>
        <dbReference type="ChEBI" id="CHEBI:61560"/>
        <dbReference type="ChEBI" id="CHEBI:173112"/>
        <dbReference type="EC" id="2.7.7.31"/>
    </reaction>
</comment>
<dbReference type="FunFam" id="1.10.150.20:FF:000010">
    <property type="entry name" value="DNA polymerase lambda"/>
    <property type="match status" value="1"/>
</dbReference>
<accession>A0AAY5KB29</accession>
<dbReference type="InterPro" id="IPR010996">
    <property type="entry name" value="HHH_MUS81"/>
</dbReference>
<keyword evidence="11 14" id="KW-0539">Nucleus</keyword>
<dbReference type="InterPro" id="IPR027421">
    <property type="entry name" value="DNA_pol_lamdba_lyase_dom_sf"/>
</dbReference>
<dbReference type="GO" id="GO:0046872">
    <property type="term" value="F:metal ion binding"/>
    <property type="evidence" value="ECO:0007669"/>
    <property type="project" value="UniProtKB-UniRule"/>
</dbReference>
<evidence type="ECO:0000256" key="8">
    <source>
        <dbReference type="ARBA" id="ARBA00022695"/>
    </source>
</evidence>
<dbReference type="Ensembl" id="ENSELUT00000094584.1">
    <property type="protein sequence ID" value="ENSELUP00000086248.1"/>
    <property type="gene ID" value="ENSELUG00000018977.3"/>
</dbReference>
<dbReference type="InterPro" id="IPR018944">
    <property type="entry name" value="DNA_pol_lambd_fingers_domain"/>
</dbReference>
<dbReference type="SUPFAM" id="SSF52113">
    <property type="entry name" value="BRCT domain"/>
    <property type="match status" value="1"/>
</dbReference>
<evidence type="ECO:0000256" key="14">
    <source>
        <dbReference type="PIRNR" id="PIRNR000817"/>
    </source>
</evidence>
<protein>
    <recommendedName>
        <fullName evidence="5 14">DNA nucleotidylexotransferase</fullName>
        <ecNumber evidence="4 14">2.7.7.31</ecNumber>
    </recommendedName>
</protein>
<evidence type="ECO:0000256" key="12">
    <source>
        <dbReference type="ARBA" id="ARBA00037135"/>
    </source>
</evidence>
<dbReference type="SMART" id="SM00483">
    <property type="entry name" value="POLXc"/>
    <property type="match status" value="1"/>
</dbReference>
<comment type="similarity">
    <text evidence="3 14">Belongs to the DNA polymerase type-X family.</text>
</comment>
<reference evidence="17" key="2">
    <citation type="submission" date="2025-08" db="UniProtKB">
        <authorList>
            <consortium name="Ensembl"/>
        </authorList>
    </citation>
    <scope>IDENTIFICATION</scope>
</reference>
<evidence type="ECO:0000256" key="3">
    <source>
        <dbReference type="ARBA" id="ARBA00008323"/>
    </source>
</evidence>
<evidence type="ECO:0000259" key="16">
    <source>
        <dbReference type="PROSITE" id="PS50172"/>
    </source>
</evidence>
<dbReference type="SUPFAM" id="SSF81585">
    <property type="entry name" value="PsbU/PolX domain-like"/>
    <property type="match status" value="1"/>
</dbReference>
<evidence type="ECO:0000256" key="15">
    <source>
        <dbReference type="PIRSR" id="PIRSR000817-1"/>
    </source>
</evidence>
<proteinExistence type="inferred from homology"/>
<dbReference type="Proteomes" id="UP000265140">
    <property type="component" value="Chromosome 6"/>
</dbReference>
<dbReference type="InterPro" id="IPR022312">
    <property type="entry name" value="DNA_pol_X"/>
</dbReference>
<dbReference type="InterPro" id="IPR002054">
    <property type="entry name" value="DNA-dir_DNA_pol_X"/>
</dbReference>
<feature type="binding site" evidence="15">
    <location>
        <position position="345"/>
    </location>
    <ligand>
        <name>Mg(2+)</name>
        <dbReference type="ChEBI" id="CHEBI:18420"/>
    </ligand>
</feature>
<dbReference type="Gene3D" id="3.30.210.10">
    <property type="entry name" value="DNA polymerase, thumb domain"/>
    <property type="match status" value="1"/>
</dbReference>
<evidence type="ECO:0000256" key="1">
    <source>
        <dbReference type="ARBA" id="ARBA00001946"/>
    </source>
</evidence>
<dbReference type="GO" id="GO:0006303">
    <property type="term" value="P:double-strand break repair via nonhomologous end joining"/>
    <property type="evidence" value="ECO:0007669"/>
    <property type="project" value="TreeGrafter"/>
</dbReference>
<dbReference type="FunFam" id="1.10.150.110:FF:000003">
    <property type="entry name" value="DNA polymerase mu"/>
    <property type="match status" value="1"/>
</dbReference>
<dbReference type="PANTHER" id="PTHR11276:SF21">
    <property type="entry name" value="DNA NUCLEOTIDYLEXOTRANSFERASE"/>
    <property type="match status" value="1"/>
</dbReference>
<feature type="binding site" evidence="15">
    <location>
        <position position="433"/>
    </location>
    <ligand>
        <name>Mg(2+)</name>
        <dbReference type="ChEBI" id="CHEBI:18420"/>
    </ligand>
</feature>
<dbReference type="CDD" id="cd00141">
    <property type="entry name" value="NT_POLXc"/>
    <property type="match status" value="1"/>
</dbReference>
<dbReference type="SUPFAM" id="SSF47802">
    <property type="entry name" value="DNA polymerase beta, N-terminal domain-like"/>
    <property type="match status" value="1"/>
</dbReference>
<dbReference type="Gene3D" id="3.30.460.10">
    <property type="entry name" value="Beta Polymerase, domain 2"/>
    <property type="match status" value="1"/>
</dbReference>
<dbReference type="InterPro" id="IPR019843">
    <property type="entry name" value="DNA_pol-X_BS"/>
</dbReference>
<evidence type="ECO:0000256" key="10">
    <source>
        <dbReference type="ARBA" id="ARBA00022842"/>
    </source>
</evidence>
<dbReference type="FunFam" id="3.40.50.10190:FF:000035">
    <property type="entry name" value="DNA-directed DNA/RNA polymerase mu"/>
    <property type="match status" value="1"/>
</dbReference>
<keyword evidence="18" id="KW-1185">Reference proteome</keyword>
<evidence type="ECO:0000256" key="6">
    <source>
        <dbReference type="ARBA" id="ARBA00022639"/>
    </source>
</evidence>
<dbReference type="InterPro" id="IPR027292">
    <property type="entry name" value="TdT"/>
</dbReference>
<dbReference type="GO" id="GO:0003887">
    <property type="term" value="F:DNA-directed DNA polymerase activity"/>
    <property type="evidence" value="ECO:0007669"/>
    <property type="project" value="UniProtKB-UniRule"/>
</dbReference>
<dbReference type="InterPro" id="IPR001357">
    <property type="entry name" value="BRCT_dom"/>
</dbReference>
<dbReference type="AlphaFoldDB" id="A0AAY5KB29"/>
<name>A0AAY5KB29_ESOLU</name>
<comment type="function">
    <text evidence="12">Template-independent DNA polymerase which catalyzes the random addition of deoxynucleoside 5'-triphosphate to the 3'-end of a DNA initiator. One of the in vivo functions of this enzyme is the addition of nucleotides at the junction (N region) of rearranged Ig heavy chain and T-cell receptor gene segments during the maturation of B- and T-cells.</text>
</comment>
<keyword evidence="10 14" id="KW-0460">Magnesium</keyword>
<dbReference type="PRINTS" id="PR00871">
    <property type="entry name" value="DNAPOLXTDT"/>
</dbReference>
<dbReference type="Pfam" id="PF00533">
    <property type="entry name" value="BRCT"/>
    <property type="match status" value="1"/>
</dbReference>
<dbReference type="InterPro" id="IPR028207">
    <property type="entry name" value="DNA_pol_B_palm_palm"/>
</dbReference>
<evidence type="ECO:0000313" key="18">
    <source>
        <dbReference type="Proteomes" id="UP000265140"/>
    </source>
</evidence>
<reference evidence="17 18" key="1">
    <citation type="submission" date="2020-02" db="EMBL/GenBank/DDBJ databases">
        <title>Esox lucius (northern pike) genome, fEsoLuc1, primary haplotype.</title>
        <authorList>
            <person name="Myers G."/>
            <person name="Karagic N."/>
            <person name="Meyer A."/>
            <person name="Pippel M."/>
            <person name="Reichard M."/>
            <person name="Winkler S."/>
            <person name="Tracey A."/>
            <person name="Sims Y."/>
            <person name="Howe K."/>
            <person name="Rhie A."/>
            <person name="Formenti G."/>
            <person name="Durbin R."/>
            <person name="Fedrigo O."/>
            <person name="Jarvis E.D."/>
        </authorList>
    </citation>
    <scope>NUCLEOTIDE SEQUENCE [LARGE SCALE GENOMIC DNA]</scope>
</reference>
<evidence type="ECO:0000256" key="2">
    <source>
        <dbReference type="ARBA" id="ARBA00004123"/>
    </source>
</evidence>
<dbReference type="GO" id="GO:0003912">
    <property type="term" value="F:DNA nucleotidylexotransferase activity"/>
    <property type="evidence" value="ECO:0007669"/>
    <property type="project" value="UniProtKB-KW"/>
</dbReference>
<dbReference type="FunFam" id="3.30.210.10:FF:000003">
    <property type="entry name" value="DNA nucleotidylexotransferase"/>
    <property type="match status" value="1"/>
</dbReference>
<dbReference type="Gene3D" id="3.40.50.10190">
    <property type="entry name" value="BRCT domain"/>
    <property type="match status" value="1"/>
</dbReference>
<evidence type="ECO:0000256" key="13">
    <source>
        <dbReference type="ARBA" id="ARBA00048976"/>
    </source>
</evidence>
<dbReference type="Pfam" id="PF10391">
    <property type="entry name" value="DNA_pol_lambd_f"/>
    <property type="match status" value="1"/>
</dbReference>
<dbReference type="PRINTS" id="PR00869">
    <property type="entry name" value="DNAPOLX"/>
</dbReference>
<dbReference type="InterPro" id="IPR029398">
    <property type="entry name" value="PolB_thumb"/>
</dbReference>
<organism evidence="17 18">
    <name type="scientific">Esox lucius</name>
    <name type="common">Northern pike</name>
    <dbReference type="NCBI Taxonomy" id="8010"/>
    <lineage>
        <taxon>Eukaryota</taxon>
        <taxon>Metazoa</taxon>
        <taxon>Chordata</taxon>
        <taxon>Craniata</taxon>
        <taxon>Vertebrata</taxon>
        <taxon>Euteleostomi</taxon>
        <taxon>Actinopterygii</taxon>
        <taxon>Neopterygii</taxon>
        <taxon>Teleostei</taxon>
        <taxon>Protacanthopterygii</taxon>
        <taxon>Esociformes</taxon>
        <taxon>Esocidae</taxon>
        <taxon>Esox</taxon>
    </lineage>
</organism>
<sequence length="509" mass="58336">MNHAGMLLRGKKRSRPVEASARCQEEVKFKEVMVYLVEKKMGRSRRNFLTSLARSKGFRVDDVLSDEVTHVVAEDNQAGGLWSWLREQGLRDISKVQVLDISWFTESMREGRPVTVESRHHIQVRDFVQLPASVTPSPTVCSTPAAVDNVSQYACQRRTTTENHNKMFTDALEVLAESSEFNENEGRCLAFRRAASVLKSLPSAVRSLGATQGLPCLGEHTEAVIEEILQFGRCFKVEEIQCDERYQALKLFTSVFGVGPKTAEKWYRRGLRSFKEILNEPAIQLNKMQRAGFLYYRDISKTVSKAEAQALRCIIEETVHWIMPDAILALTGGFRRGKEYGHDVDFLVTTPELGREEGLLLHVIDRLQDQGILLYCEHQGTTFDATKLPSCNFEAMDHFEKCFLIVRLYEDQVEGGLQRNPGDSRAWRAIRVDLVVPPVDRYATALLGWTGSRQFVRDLRRFARKERRMLFDNHALYDKTKKMFLSTTTEEDIFVHLGLEYVEPWQRNA</sequence>
<dbReference type="InterPro" id="IPR037160">
    <property type="entry name" value="DNA_Pol_thumb_sf"/>
</dbReference>
<evidence type="ECO:0000256" key="4">
    <source>
        <dbReference type="ARBA" id="ARBA00012435"/>
    </source>
</evidence>
<dbReference type="GO" id="GO:0005634">
    <property type="term" value="C:nucleus"/>
    <property type="evidence" value="ECO:0007669"/>
    <property type="project" value="UniProtKB-SubCell"/>
</dbReference>
<dbReference type="PANTHER" id="PTHR11276">
    <property type="entry name" value="DNA POLYMERASE TYPE-X FAMILY MEMBER"/>
    <property type="match status" value="1"/>
</dbReference>
<dbReference type="FunFam" id="3.30.460.10:FF:000068">
    <property type="entry name" value="DNA-directed DNA/RNA polymerase mu"/>
    <property type="match status" value="1"/>
</dbReference>
<dbReference type="Gene3D" id="1.10.150.20">
    <property type="entry name" value="5' to 3' exonuclease, C-terminal subdomain"/>
    <property type="match status" value="1"/>
</dbReference>
<keyword evidence="6" id="KW-0780">Terminal addition</keyword>
<dbReference type="PROSITE" id="PS50172">
    <property type="entry name" value="BRCT"/>
    <property type="match status" value="1"/>
</dbReference>
<comment type="cofactor">
    <cofactor evidence="1 14 15">
        <name>Mg(2+)</name>
        <dbReference type="ChEBI" id="CHEBI:18420"/>
    </cofactor>
</comment>
<dbReference type="Gene3D" id="1.10.150.110">
    <property type="entry name" value="DNA polymerase beta, N-terminal domain-like"/>
    <property type="match status" value="1"/>
</dbReference>
<keyword evidence="8 14" id="KW-0548">Nucleotidyltransferase</keyword>
<dbReference type="Pfam" id="PF14716">
    <property type="entry name" value="HHH_8"/>
    <property type="match status" value="1"/>
</dbReference>
<dbReference type="PIRSF" id="PIRSF000817">
    <property type="entry name" value="DNA_NT"/>
    <property type="match status" value="1"/>
</dbReference>
<gene>
    <name evidence="17" type="primary">DNTT</name>
</gene>